<keyword evidence="3" id="KW-1185">Reference proteome</keyword>
<dbReference type="InterPro" id="IPR013217">
    <property type="entry name" value="Methyltransf_12"/>
</dbReference>
<dbReference type="Pfam" id="PF08242">
    <property type="entry name" value="Methyltransf_12"/>
    <property type="match status" value="1"/>
</dbReference>
<dbReference type="SUPFAM" id="SSF53335">
    <property type="entry name" value="S-adenosyl-L-methionine-dependent methyltransferases"/>
    <property type="match status" value="1"/>
</dbReference>
<dbReference type="Proteomes" id="UP000287171">
    <property type="component" value="Unassembled WGS sequence"/>
</dbReference>
<proteinExistence type="predicted"/>
<dbReference type="PANTHER" id="PTHR43861">
    <property type="entry name" value="TRANS-ACONITATE 2-METHYLTRANSFERASE-RELATED"/>
    <property type="match status" value="1"/>
</dbReference>
<name>A0A402BFL7_9CHLR</name>
<sequence>MQSYYSGKRASAYNRSWKTFSEKTLAATISTIDLSSLKRVARLQSRSSHILDVACGTGLLLERLGRLVPEAELYGLDVSPDMLSQARQLLEHHPHTHFVQVALNATGMSSLPYAPATFDLITCTNALHYLDDPVAVLQGLKLLLVPHGQLVLEDYARRTFPLPWRLFEWLIKRVDPQHIRAYTLSEAMHLCQKAGLQVVEAKNISIDALWQGWVMRMVSI</sequence>
<feature type="domain" description="Methyltransferase type 12" evidence="1">
    <location>
        <begin position="51"/>
        <end position="150"/>
    </location>
</feature>
<reference evidence="3" key="1">
    <citation type="submission" date="2018-12" db="EMBL/GenBank/DDBJ databases">
        <title>Tengunoibacter tsumagoiensis gen. nov., sp. nov., Dictyobacter kobayashii sp. nov., D. alpinus sp. nov., and D. joshuensis sp. nov. and description of Dictyobacteraceae fam. nov. within the order Ktedonobacterales isolated from Tengu-no-mugimeshi.</title>
        <authorList>
            <person name="Wang C.M."/>
            <person name="Zheng Y."/>
            <person name="Sakai Y."/>
            <person name="Toyoda A."/>
            <person name="Minakuchi Y."/>
            <person name="Abe K."/>
            <person name="Yokota A."/>
            <person name="Yabe S."/>
        </authorList>
    </citation>
    <scope>NUCLEOTIDE SEQUENCE [LARGE SCALE GENOMIC DNA]</scope>
    <source>
        <strain evidence="3">Uno16</strain>
    </source>
</reference>
<dbReference type="RefSeq" id="WP_126630342.1">
    <property type="nucleotide sequence ID" value="NZ_BIFT01000002.1"/>
</dbReference>
<gene>
    <name evidence="2" type="ORF">KDA_56720</name>
</gene>
<dbReference type="EMBL" id="BIFT01000002">
    <property type="protein sequence ID" value="GCE30188.1"/>
    <property type="molecule type" value="Genomic_DNA"/>
</dbReference>
<evidence type="ECO:0000259" key="1">
    <source>
        <dbReference type="Pfam" id="PF08242"/>
    </source>
</evidence>
<dbReference type="AlphaFoldDB" id="A0A402BFL7"/>
<dbReference type="CDD" id="cd02440">
    <property type="entry name" value="AdoMet_MTases"/>
    <property type="match status" value="1"/>
</dbReference>
<dbReference type="PANTHER" id="PTHR43861:SF1">
    <property type="entry name" value="TRANS-ACONITATE 2-METHYLTRANSFERASE"/>
    <property type="match status" value="1"/>
</dbReference>
<dbReference type="Gene3D" id="3.40.50.150">
    <property type="entry name" value="Vaccinia Virus protein VP39"/>
    <property type="match status" value="1"/>
</dbReference>
<dbReference type="OrthoDB" id="9808140at2"/>
<evidence type="ECO:0000313" key="2">
    <source>
        <dbReference type="EMBL" id="GCE30188.1"/>
    </source>
</evidence>
<accession>A0A402BFL7</accession>
<comment type="caution">
    <text evidence="2">The sequence shown here is derived from an EMBL/GenBank/DDBJ whole genome shotgun (WGS) entry which is preliminary data.</text>
</comment>
<organism evidence="2 3">
    <name type="scientific">Dictyobacter alpinus</name>
    <dbReference type="NCBI Taxonomy" id="2014873"/>
    <lineage>
        <taxon>Bacteria</taxon>
        <taxon>Bacillati</taxon>
        <taxon>Chloroflexota</taxon>
        <taxon>Ktedonobacteria</taxon>
        <taxon>Ktedonobacterales</taxon>
        <taxon>Dictyobacteraceae</taxon>
        <taxon>Dictyobacter</taxon>
    </lineage>
</organism>
<dbReference type="InterPro" id="IPR029063">
    <property type="entry name" value="SAM-dependent_MTases_sf"/>
</dbReference>
<protein>
    <recommendedName>
        <fullName evidence="1">Methyltransferase type 12 domain-containing protein</fullName>
    </recommendedName>
</protein>
<evidence type="ECO:0000313" key="3">
    <source>
        <dbReference type="Proteomes" id="UP000287171"/>
    </source>
</evidence>